<feature type="domain" description="Solute-binding protein family 3/N-terminal" evidence="2">
    <location>
        <begin position="33"/>
        <end position="252"/>
    </location>
</feature>
<dbReference type="Proteomes" id="UP000291236">
    <property type="component" value="Chromosome"/>
</dbReference>
<reference evidence="3 4" key="1">
    <citation type="submission" date="2018-12" db="EMBL/GenBank/DDBJ databases">
        <title>Rubrispira sanarue gen. nov., sp., nov., a member of the order Silvanigrellales, isolated from a brackish lake in Hamamatsu Japan.</title>
        <authorList>
            <person name="Maejima Y."/>
            <person name="Iino T."/>
            <person name="Muraguchi Y."/>
            <person name="Fukuda K."/>
            <person name="Nojiri H."/>
            <person name="Ohkuma M."/>
            <person name="Moriuchi R."/>
            <person name="Dohra H."/>
            <person name="Kimbara K."/>
            <person name="Shintani M."/>
        </authorList>
    </citation>
    <scope>NUCLEOTIDE SEQUENCE [LARGE SCALE GENOMIC DNA]</scope>
    <source>
        <strain evidence="3 4">RF1110005</strain>
    </source>
</reference>
<dbReference type="Gene3D" id="3.40.190.10">
    <property type="entry name" value="Periplasmic binding protein-like II"/>
    <property type="match status" value="2"/>
</dbReference>
<gene>
    <name evidence="3" type="ORF">JCM31447_21850</name>
</gene>
<proteinExistence type="predicted"/>
<evidence type="ECO:0000313" key="4">
    <source>
        <dbReference type="Proteomes" id="UP000291236"/>
    </source>
</evidence>
<dbReference type="Pfam" id="PF00497">
    <property type="entry name" value="SBP_bac_3"/>
    <property type="match status" value="1"/>
</dbReference>
<dbReference type="KEGG" id="sbf:JCM31447_21850"/>
<dbReference type="PANTHER" id="PTHR38834:SF3">
    <property type="entry name" value="SOLUTE-BINDING PROTEIN FAMILY 3_N-TERMINAL DOMAIN-CONTAINING PROTEIN"/>
    <property type="match status" value="1"/>
</dbReference>
<dbReference type="PANTHER" id="PTHR38834">
    <property type="entry name" value="PERIPLASMIC SUBSTRATE BINDING PROTEIN FAMILY 3"/>
    <property type="match status" value="1"/>
</dbReference>
<evidence type="ECO:0000256" key="1">
    <source>
        <dbReference type="SAM" id="Phobius"/>
    </source>
</evidence>
<feature type="transmembrane region" description="Helical" evidence="1">
    <location>
        <begin position="6"/>
        <end position="23"/>
    </location>
</feature>
<dbReference type="RefSeq" id="WP_172603897.1">
    <property type="nucleotide sequence ID" value="NZ_AP019368.1"/>
</dbReference>
<keyword evidence="1" id="KW-1133">Transmembrane helix</keyword>
<keyword evidence="1" id="KW-0472">Membrane</keyword>
<sequence length="259" mass="30079">MIQVKYINLFIYFICLIFTSFSTSKDLKNIEIVTEEYPPYNYSGKDGRVIGINTEIIQAVLKEIHVSGNITVYPWKRAQKIAQNNPNILIYSMVRNPTREKLYKWVGKINKQRFNIYSKNKNINLSNIDEAKKYIVGVYSGDILEILFLRHGFIEGKNMYVAQKNESLYQMLIKDRIQLWPIDEAAAKFLAKKNNEKIGNLSIAFKIPTQELSNTDLYMAFGKKTSDEIVKKFKYGLEKIIKNGTYQKILNNHSFSSTD</sequence>
<keyword evidence="4" id="KW-1185">Reference proteome</keyword>
<evidence type="ECO:0000259" key="2">
    <source>
        <dbReference type="Pfam" id="PF00497"/>
    </source>
</evidence>
<keyword evidence="1" id="KW-0812">Transmembrane</keyword>
<protein>
    <submittedName>
        <fullName evidence="3">Amino acid ABC transporter substrate-binding protein</fullName>
    </submittedName>
</protein>
<accession>A0A4V0P2M4</accession>
<evidence type="ECO:0000313" key="3">
    <source>
        <dbReference type="EMBL" id="BBH53737.1"/>
    </source>
</evidence>
<dbReference type="AlphaFoldDB" id="A0A4V0P2M4"/>
<dbReference type="SUPFAM" id="SSF53850">
    <property type="entry name" value="Periplasmic binding protein-like II"/>
    <property type="match status" value="1"/>
</dbReference>
<organism evidence="3 4">
    <name type="scientific">Fluviispira sanaruensis</name>
    <dbReference type="NCBI Taxonomy" id="2493639"/>
    <lineage>
        <taxon>Bacteria</taxon>
        <taxon>Pseudomonadati</taxon>
        <taxon>Bdellovibrionota</taxon>
        <taxon>Oligoflexia</taxon>
        <taxon>Silvanigrellales</taxon>
        <taxon>Silvanigrellaceae</taxon>
        <taxon>Fluviispira</taxon>
    </lineage>
</organism>
<dbReference type="InterPro" id="IPR001638">
    <property type="entry name" value="Solute-binding_3/MltF_N"/>
</dbReference>
<name>A0A4V0P2M4_FLUSA</name>
<dbReference type="EMBL" id="AP019368">
    <property type="protein sequence ID" value="BBH53737.1"/>
    <property type="molecule type" value="Genomic_DNA"/>
</dbReference>